<dbReference type="EMBL" id="GL736384">
    <property type="protein sequence ID" value="EFX60445.1"/>
    <property type="molecule type" value="Genomic_DNA"/>
</dbReference>
<name>E9I6D5_DAPPU</name>
<gene>
    <name evidence="1" type="ORF">DAPPUDRAFT_124170</name>
</gene>
<reference evidence="1 2" key="1">
    <citation type="journal article" date="2011" name="Science">
        <title>The ecoresponsive genome of Daphnia pulex.</title>
        <authorList>
            <person name="Colbourne J.K."/>
            <person name="Pfrender M.E."/>
            <person name="Gilbert D."/>
            <person name="Thomas W.K."/>
            <person name="Tucker A."/>
            <person name="Oakley T.H."/>
            <person name="Tokishita S."/>
            <person name="Aerts A."/>
            <person name="Arnold G.J."/>
            <person name="Basu M.K."/>
            <person name="Bauer D.J."/>
            <person name="Caceres C.E."/>
            <person name="Carmel L."/>
            <person name="Casola C."/>
            <person name="Choi J.H."/>
            <person name="Detter J.C."/>
            <person name="Dong Q."/>
            <person name="Dusheyko S."/>
            <person name="Eads B.D."/>
            <person name="Frohlich T."/>
            <person name="Geiler-Samerotte K.A."/>
            <person name="Gerlach D."/>
            <person name="Hatcher P."/>
            <person name="Jogdeo S."/>
            <person name="Krijgsveld J."/>
            <person name="Kriventseva E.V."/>
            <person name="Kultz D."/>
            <person name="Laforsch C."/>
            <person name="Lindquist E."/>
            <person name="Lopez J."/>
            <person name="Manak J.R."/>
            <person name="Muller J."/>
            <person name="Pangilinan J."/>
            <person name="Patwardhan R.P."/>
            <person name="Pitluck S."/>
            <person name="Pritham E.J."/>
            <person name="Rechtsteiner A."/>
            <person name="Rho M."/>
            <person name="Rogozin I.B."/>
            <person name="Sakarya O."/>
            <person name="Salamov A."/>
            <person name="Schaack S."/>
            <person name="Shapiro H."/>
            <person name="Shiga Y."/>
            <person name="Skalitzky C."/>
            <person name="Smith Z."/>
            <person name="Souvorov A."/>
            <person name="Sung W."/>
            <person name="Tang Z."/>
            <person name="Tsuchiya D."/>
            <person name="Tu H."/>
            <person name="Vos H."/>
            <person name="Wang M."/>
            <person name="Wolf Y.I."/>
            <person name="Yamagata H."/>
            <person name="Yamada T."/>
            <person name="Ye Y."/>
            <person name="Shaw J.R."/>
            <person name="Andrews J."/>
            <person name="Crease T.J."/>
            <person name="Tang H."/>
            <person name="Lucas S.M."/>
            <person name="Robertson H.M."/>
            <person name="Bork P."/>
            <person name="Koonin E.V."/>
            <person name="Zdobnov E.M."/>
            <person name="Grigoriev I.V."/>
            <person name="Lynch M."/>
            <person name="Boore J.L."/>
        </authorList>
    </citation>
    <scope>NUCLEOTIDE SEQUENCE [LARGE SCALE GENOMIC DNA]</scope>
</reference>
<feature type="non-terminal residue" evidence="1">
    <location>
        <position position="1"/>
    </location>
</feature>
<protein>
    <submittedName>
        <fullName evidence="1">Uncharacterized protein</fullName>
    </submittedName>
</protein>
<proteinExistence type="predicted"/>
<organism evidence="1 2">
    <name type="scientific">Daphnia pulex</name>
    <name type="common">Water flea</name>
    <dbReference type="NCBI Taxonomy" id="6669"/>
    <lineage>
        <taxon>Eukaryota</taxon>
        <taxon>Metazoa</taxon>
        <taxon>Ecdysozoa</taxon>
        <taxon>Arthropoda</taxon>
        <taxon>Crustacea</taxon>
        <taxon>Branchiopoda</taxon>
        <taxon>Diplostraca</taxon>
        <taxon>Cladocera</taxon>
        <taxon>Anomopoda</taxon>
        <taxon>Daphniidae</taxon>
        <taxon>Daphnia</taxon>
    </lineage>
</organism>
<evidence type="ECO:0000313" key="1">
    <source>
        <dbReference type="EMBL" id="EFX60445.1"/>
    </source>
</evidence>
<sequence>QENLKPDEPSVISVKKTVPTLVLKAIPAKEMDAQYLLTRNSPNSVNKLISEESKSSNSTVLQYFEEQYSESSEIYSNEVATSLNENQEQENLKPDEPSVISVKKTVPTLVLKAIPAKEMDAQYLLTRNSPNSVNKLISEESKSSNSTVLQYFEEQYSESSEIYSNEVATSLNENQEQENLKPDEPSVISVKKTVPTLVLKAIPAKEMDAQYLLTRNSPNSVNKLISEESKSSNSTVLQYFEEQYSESSEIYSNEVATPLNEEKGEITFLLK</sequence>
<keyword evidence="2" id="KW-1185">Reference proteome</keyword>
<dbReference type="Proteomes" id="UP000000305">
    <property type="component" value="Unassembled WGS sequence"/>
</dbReference>
<evidence type="ECO:0000313" key="2">
    <source>
        <dbReference type="Proteomes" id="UP000000305"/>
    </source>
</evidence>
<dbReference type="HOGENOM" id="CLU_1028841_0_0_1"/>
<accession>E9I6D5</accession>
<dbReference type="InParanoid" id="E9I6D5"/>
<dbReference type="AlphaFoldDB" id="E9I6D5"/>
<dbReference type="KEGG" id="dpx:DAPPUDRAFT_124170"/>